<name>A0AAJ0HNS0_9PEZI</name>
<keyword evidence="3" id="KW-1185">Reference proteome</keyword>
<reference evidence="2" key="2">
    <citation type="submission" date="2023-06" db="EMBL/GenBank/DDBJ databases">
        <authorList>
            <consortium name="Lawrence Berkeley National Laboratory"/>
            <person name="Haridas S."/>
            <person name="Hensen N."/>
            <person name="Bonometti L."/>
            <person name="Westerberg I."/>
            <person name="Brannstrom I.O."/>
            <person name="Guillou S."/>
            <person name="Cros-Aarteil S."/>
            <person name="Calhoun S."/>
            <person name="Kuo A."/>
            <person name="Mondo S."/>
            <person name="Pangilinan J."/>
            <person name="Riley R."/>
            <person name="Labutti K."/>
            <person name="Andreopoulos B."/>
            <person name="Lipzen A."/>
            <person name="Chen C."/>
            <person name="Yanf M."/>
            <person name="Daum C."/>
            <person name="Ng V."/>
            <person name="Clum A."/>
            <person name="Steindorff A."/>
            <person name="Ohm R."/>
            <person name="Martin F."/>
            <person name="Silar P."/>
            <person name="Natvig D."/>
            <person name="Lalanne C."/>
            <person name="Gautier V."/>
            <person name="Ament-Velasquez S.L."/>
            <person name="Kruys A."/>
            <person name="Hutchinson M.I."/>
            <person name="Powell A.J."/>
            <person name="Barry K."/>
            <person name="Miller A.N."/>
            <person name="Grigoriev I.V."/>
            <person name="Debuchy R."/>
            <person name="Gladieux P."/>
            <person name="Thoren M.H."/>
            <person name="Johannesson H."/>
        </authorList>
    </citation>
    <scope>NUCLEOTIDE SEQUENCE</scope>
    <source>
        <strain evidence="2">CBS 955.72</strain>
    </source>
</reference>
<feature type="region of interest" description="Disordered" evidence="1">
    <location>
        <begin position="1"/>
        <end position="21"/>
    </location>
</feature>
<evidence type="ECO:0000256" key="1">
    <source>
        <dbReference type="SAM" id="MobiDB-lite"/>
    </source>
</evidence>
<reference evidence="2" key="1">
    <citation type="journal article" date="2023" name="Mol. Phylogenet. Evol.">
        <title>Genome-scale phylogeny and comparative genomics of the fungal order Sordariales.</title>
        <authorList>
            <person name="Hensen N."/>
            <person name="Bonometti L."/>
            <person name="Westerberg I."/>
            <person name="Brannstrom I.O."/>
            <person name="Guillou S."/>
            <person name="Cros-Aarteil S."/>
            <person name="Calhoun S."/>
            <person name="Haridas S."/>
            <person name="Kuo A."/>
            <person name="Mondo S."/>
            <person name="Pangilinan J."/>
            <person name="Riley R."/>
            <person name="LaButti K."/>
            <person name="Andreopoulos B."/>
            <person name="Lipzen A."/>
            <person name="Chen C."/>
            <person name="Yan M."/>
            <person name="Daum C."/>
            <person name="Ng V."/>
            <person name="Clum A."/>
            <person name="Steindorff A."/>
            <person name="Ohm R.A."/>
            <person name="Martin F."/>
            <person name="Silar P."/>
            <person name="Natvig D.O."/>
            <person name="Lalanne C."/>
            <person name="Gautier V."/>
            <person name="Ament-Velasquez S.L."/>
            <person name="Kruys A."/>
            <person name="Hutchinson M.I."/>
            <person name="Powell A.J."/>
            <person name="Barry K."/>
            <person name="Miller A.N."/>
            <person name="Grigoriev I.V."/>
            <person name="Debuchy R."/>
            <person name="Gladieux P."/>
            <person name="Hiltunen Thoren M."/>
            <person name="Johannesson H."/>
        </authorList>
    </citation>
    <scope>NUCLEOTIDE SEQUENCE</scope>
    <source>
        <strain evidence="2">CBS 955.72</strain>
    </source>
</reference>
<proteinExistence type="predicted"/>
<gene>
    <name evidence="2" type="ORF">B0T25DRAFT_605611</name>
</gene>
<protein>
    <submittedName>
        <fullName evidence="2">Uncharacterized protein</fullName>
    </submittedName>
</protein>
<comment type="caution">
    <text evidence="2">The sequence shown here is derived from an EMBL/GenBank/DDBJ whole genome shotgun (WGS) entry which is preliminary data.</text>
</comment>
<sequence>MSSHRVSMRLTSTPHPTPFPDSQALPPSYLEATVNPIITFQAPTVKRPVLLPPIGASRSLVTNLSTPKDPYAFLSTFDTVFVINNSGSIVSYSWREVKEVLCVITPIYTAYNNDGVNIYFLNIRNPAS</sequence>
<organism evidence="2 3">
    <name type="scientific">Lasiosphaeria hispida</name>
    <dbReference type="NCBI Taxonomy" id="260671"/>
    <lineage>
        <taxon>Eukaryota</taxon>
        <taxon>Fungi</taxon>
        <taxon>Dikarya</taxon>
        <taxon>Ascomycota</taxon>
        <taxon>Pezizomycotina</taxon>
        <taxon>Sordariomycetes</taxon>
        <taxon>Sordariomycetidae</taxon>
        <taxon>Sordariales</taxon>
        <taxon>Lasiosphaeriaceae</taxon>
        <taxon>Lasiosphaeria</taxon>
    </lineage>
</organism>
<evidence type="ECO:0000313" key="3">
    <source>
        <dbReference type="Proteomes" id="UP001275084"/>
    </source>
</evidence>
<dbReference type="AlphaFoldDB" id="A0AAJ0HNS0"/>
<feature type="compositionally biased region" description="Polar residues" evidence="1">
    <location>
        <begin position="1"/>
        <end position="14"/>
    </location>
</feature>
<dbReference type="Proteomes" id="UP001275084">
    <property type="component" value="Unassembled WGS sequence"/>
</dbReference>
<accession>A0AAJ0HNS0</accession>
<dbReference type="PANTHER" id="PTHR34706:SF1">
    <property type="entry name" value="VWFA DOMAIN-CONTAINING PROTEIN"/>
    <property type="match status" value="1"/>
</dbReference>
<dbReference type="EMBL" id="JAUIQD010000003">
    <property type="protein sequence ID" value="KAK3358128.1"/>
    <property type="molecule type" value="Genomic_DNA"/>
</dbReference>
<evidence type="ECO:0000313" key="2">
    <source>
        <dbReference type="EMBL" id="KAK3358128.1"/>
    </source>
</evidence>
<dbReference type="PANTHER" id="PTHR34706">
    <property type="entry name" value="SLR1338 PROTEIN"/>
    <property type="match status" value="1"/>
</dbReference>